<dbReference type="Pfam" id="PF03706">
    <property type="entry name" value="LPG_synthase_TM"/>
    <property type="match status" value="1"/>
</dbReference>
<dbReference type="EMBL" id="CP007128">
    <property type="protein sequence ID" value="AHG90506.1"/>
    <property type="molecule type" value="Genomic_DNA"/>
</dbReference>
<dbReference type="RefSeq" id="WP_025411976.1">
    <property type="nucleotide sequence ID" value="NZ_CP007128.1"/>
</dbReference>
<evidence type="ECO:0000256" key="4">
    <source>
        <dbReference type="ARBA" id="ARBA00022989"/>
    </source>
</evidence>
<feature type="transmembrane region" description="Helical" evidence="6">
    <location>
        <begin position="156"/>
        <end position="178"/>
    </location>
</feature>
<evidence type="ECO:0000256" key="5">
    <source>
        <dbReference type="ARBA" id="ARBA00023136"/>
    </source>
</evidence>
<evidence type="ECO:0000256" key="3">
    <source>
        <dbReference type="ARBA" id="ARBA00022692"/>
    </source>
</evidence>
<dbReference type="HOGENOM" id="CLU_048072_3_1_0"/>
<reference evidence="7 8" key="1">
    <citation type="journal article" date="2014" name="Genome Announc.">
        <title>Genome Sequence and Methylome of Soil Bacterium Gemmatirosa kalamazoonensis KBS708T, a Member of the Rarely Cultivated Gemmatimonadetes Phylum.</title>
        <authorList>
            <person name="Debruyn J.M."/>
            <person name="Radosevich M."/>
            <person name="Wommack K.E."/>
            <person name="Polson S.W."/>
            <person name="Hauser L.J."/>
            <person name="Fawaz M.N."/>
            <person name="Korlach J."/>
            <person name="Tsai Y.C."/>
        </authorList>
    </citation>
    <scope>NUCLEOTIDE SEQUENCE [LARGE SCALE GENOMIC DNA]</scope>
    <source>
        <strain evidence="7 8">KBS708</strain>
    </source>
</reference>
<feature type="transmembrane region" description="Helical" evidence="6">
    <location>
        <begin position="221"/>
        <end position="246"/>
    </location>
</feature>
<keyword evidence="2" id="KW-1003">Cell membrane</keyword>
<dbReference type="GO" id="GO:0016740">
    <property type="term" value="F:transferase activity"/>
    <property type="evidence" value="ECO:0007669"/>
    <property type="project" value="UniProtKB-KW"/>
</dbReference>
<dbReference type="InterPro" id="IPR022791">
    <property type="entry name" value="L-PG_synthase/AglD"/>
</dbReference>
<dbReference type="NCBIfam" id="TIGR00374">
    <property type="entry name" value="flippase-like domain"/>
    <property type="match status" value="1"/>
</dbReference>
<dbReference type="KEGG" id="gba:J421_2969"/>
<dbReference type="PANTHER" id="PTHR39087:SF2">
    <property type="entry name" value="UPF0104 MEMBRANE PROTEIN MJ1595"/>
    <property type="match status" value="1"/>
</dbReference>
<dbReference type="AlphaFoldDB" id="W0RI96"/>
<evidence type="ECO:0000313" key="7">
    <source>
        <dbReference type="EMBL" id="AHG90506.1"/>
    </source>
</evidence>
<feature type="transmembrane region" description="Helical" evidence="6">
    <location>
        <begin position="39"/>
        <end position="58"/>
    </location>
</feature>
<dbReference type="OrthoDB" id="9786506at2"/>
<keyword evidence="4 6" id="KW-1133">Transmembrane helix</keyword>
<keyword evidence="3 6" id="KW-0812">Transmembrane</keyword>
<keyword evidence="7" id="KW-0808">Transferase</keyword>
<accession>W0RI96</accession>
<keyword evidence="5 6" id="KW-0472">Membrane</keyword>
<sequence length="341" mass="37237">MKLDWRSALGIVLSAALLWWTLKDESLTGIWGALRGANVWWFLVASAVCMLIFPLRALRWQVILEPVAGRLPYGPLWRATCIGMMVNNVVPYRAGELARAFALTREVPNISFATVLASLAVDRVFDAVVLLLLTFAPLLDPAFPWNASAHALPIGAIARTALVGVVVLLALLYALVFFPNRLIRLFELATRRVAPGIERRGAEALAAFAEGLGVLRHPGRFVAVFMWTLVHWIVQVASIWIGFFALGIRVPFGAALLLNGVSSFASVLPAAPGFFGQFELSSKLSLRVYGVRDTLAVGWALGYHVLTFIPITIVGAVYFARLGFSLRELTASGERDEPRAA</sequence>
<dbReference type="InParanoid" id="W0RI96"/>
<evidence type="ECO:0000313" key="8">
    <source>
        <dbReference type="Proteomes" id="UP000019151"/>
    </source>
</evidence>
<evidence type="ECO:0000256" key="1">
    <source>
        <dbReference type="ARBA" id="ARBA00004651"/>
    </source>
</evidence>
<gene>
    <name evidence="7" type="ORF">J421_2969</name>
</gene>
<proteinExistence type="predicted"/>
<protein>
    <submittedName>
        <fullName evidence="7">Lysylphosphatidylglycerol synthetase/glycosyltransferase AglD</fullName>
    </submittedName>
</protein>
<organism evidence="7 8">
    <name type="scientific">Gemmatirosa kalamazoonensis</name>
    <dbReference type="NCBI Taxonomy" id="861299"/>
    <lineage>
        <taxon>Bacteria</taxon>
        <taxon>Pseudomonadati</taxon>
        <taxon>Gemmatimonadota</taxon>
        <taxon>Gemmatimonadia</taxon>
        <taxon>Gemmatimonadales</taxon>
        <taxon>Gemmatimonadaceae</taxon>
        <taxon>Gemmatirosa</taxon>
    </lineage>
</organism>
<dbReference type="eggNOG" id="COG0392">
    <property type="taxonomic scope" value="Bacteria"/>
</dbReference>
<comment type="subcellular location">
    <subcellularLocation>
        <location evidence="1">Cell membrane</location>
        <topology evidence="1">Multi-pass membrane protein</topology>
    </subcellularLocation>
</comment>
<evidence type="ECO:0000256" key="2">
    <source>
        <dbReference type="ARBA" id="ARBA00022475"/>
    </source>
</evidence>
<dbReference type="PANTHER" id="PTHR39087">
    <property type="entry name" value="UPF0104 MEMBRANE PROTEIN MJ1595"/>
    <property type="match status" value="1"/>
</dbReference>
<dbReference type="Proteomes" id="UP000019151">
    <property type="component" value="Chromosome"/>
</dbReference>
<dbReference type="STRING" id="861299.J421_2969"/>
<dbReference type="GO" id="GO:0005886">
    <property type="term" value="C:plasma membrane"/>
    <property type="evidence" value="ECO:0007669"/>
    <property type="project" value="UniProtKB-SubCell"/>
</dbReference>
<evidence type="ECO:0000256" key="6">
    <source>
        <dbReference type="SAM" id="Phobius"/>
    </source>
</evidence>
<feature type="transmembrane region" description="Helical" evidence="6">
    <location>
        <begin position="296"/>
        <end position="320"/>
    </location>
</feature>
<keyword evidence="8" id="KW-1185">Reference proteome</keyword>
<feature type="transmembrane region" description="Helical" evidence="6">
    <location>
        <begin position="252"/>
        <end position="275"/>
    </location>
</feature>
<name>W0RI96_9BACT</name>